<feature type="compositionally biased region" description="Pro residues" evidence="1">
    <location>
        <begin position="116"/>
        <end position="129"/>
    </location>
</feature>
<organism evidence="2 3">
    <name type="scientific">Hortaea werneckii</name>
    <name type="common">Black yeast</name>
    <name type="synonym">Cladosporium werneckii</name>
    <dbReference type="NCBI Taxonomy" id="91943"/>
    <lineage>
        <taxon>Eukaryota</taxon>
        <taxon>Fungi</taxon>
        <taxon>Dikarya</taxon>
        <taxon>Ascomycota</taxon>
        <taxon>Pezizomycotina</taxon>
        <taxon>Dothideomycetes</taxon>
        <taxon>Dothideomycetidae</taxon>
        <taxon>Mycosphaerellales</taxon>
        <taxon>Teratosphaeriaceae</taxon>
        <taxon>Hortaea</taxon>
    </lineage>
</organism>
<evidence type="ECO:0000313" key="3">
    <source>
        <dbReference type="Proteomes" id="UP000268823"/>
    </source>
</evidence>
<evidence type="ECO:0000256" key="1">
    <source>
        <dbReference type="SAM" id="MobiDB-lite"/>
    </source>
</evidence>
<feature type="region of interest" description="Disordered" evidence="1">
    <location>
        <begin position="1"/>
        <end position="21"/>
    </location>
</feature>
<feature type="compositionally biased region" description="Basic and acidic residues" evidence="1">
    <location>
        <begin position="57"/>
        <end position="70"/>
    </location>
</feature>
<comment type="caution">
    <text evidence="2">The sequence shown here is derived from an EMBL/GenBank/DDBJ whole genome shotgun (WGS) entry which is preliminary data.</text>
</comment>
<evidence type="ECO:0000313" key="2">
    <source>
        <dbReference type="EMBL" id="RMY80311.1"/>
    </source>
</evidence>
<feature type="region of interest" description="Disordered" evidence="1">
    <location>
        <begin position="40"/>
        <end position="194"/>
    </location>
</feature>
<accession>A0A3M7EUT8</accession>
<dbReference type="AlphaFoldDB" id="A0A3M7EUT8"/>
<feature type="compositionally biased region" description="Polar residues" evidence="1">
    <location>
        <begin position="42"/>
        <end position="56"/>
    </location>
</feature>
<feature type="compositionally biased region" description="Low complexity" evidence="1">
    <location>
        <begin position="105"/>
        <end position="115"/>
    </location>
</feature>
<proteinExistence type="predicted"/>
<dbReference type="EMBL" id="QWIR01000342">
    <property type="protein sequence ID" value="RMY80311.1"/>
    <property type="molecule type" value="Genomic_DNA"/>
</dbReference>
<reference evidence="2 3" key="1">
    <citation type="journal article" date="2018" name="BMC Genomics">
        <title>Genomic evidence for intraspecific hybridization in a clonal and extremely halotolerant yeast.</title>
        <authorList>
            <person name="Gostincar C."/>
            <person name="Stajich J.E."/>
            <person name="Zupancic J."/>
            <person name="Zalar P."/>
            <person name="Gunde-Cimerman N."/>
        </authorList>
    </citation>
    <scope>NUCLEOTIDE SEQUENCE [LARGE SCALE GENOMIC DNA]</scope>
    <source>
        <strain evidence="2 3">EXF-2788</strain>
    </source>
</reference>
<sequence length="194" mass="20364">MAGEQNNSSVRPDESTVVQSFSADLDSMFGLGEGPAFGQLAQDVQQKQQTVTSASSELEKLEAKLRETEQRLAAATGGGGSTSSGRTPAPNTGAPRSSQPPNPRQATSGAAAAANPPAPSGPPPPPPPHQHQQHQQQTNPYTNNDRGSSRPTQPSREDTQTLMSHVPGGLPETPRREYTGGSNEYVMVDRGASR</sequence>
<name>A0A3M7EUT8_HORWE</name>
<dbReference type="VEuPathDB" id="FungiDB:BTJ68_03766"/>
<protein>
    <submittedName>
        <fullName evidence="2">Uncharacterized protein</fullName>
    </submittedName>
</protein>
<feature type="compositionally biased region" description="Polar residues" evidence="1">
    <location>
        <begin position="141"/>
        <end position="154"/>
    </location>
</feature>
<dbReference type="OrthoDB" id="5408734at2759"/>
<dbReference type="Proteomes" id="UP000268823">
    <property type="component" value="Unassembled WGS sequence"/>
</dbReference>
<gene>
    <name evidence="2" type="ORF">D0861_08600</name>
</gene>